<accession>A0A061QYV5</accession>
<evidence type="ECO:0000256" key="1">
    <source>
        <dbReference type="SAM" id="MobiDB-lite"/>
    </source>
</evidence>
<reference evidence="2" key="1">
    <citation type="submission" date="2014-05" db="EMBL/GenBank/DDBJ databases">
        <title>The transcriptome of the halophilic microalga Tetraselmis sp. GSL018 isolated from the Great Salt Lake, Utah.</title>
        <authorList>
            <person name="Jinkerson R.E."/>
            <person name="D'Adamo S."/>
            <person name="Posewitz M.C."/>
        </authorList>
    </citation>
    <scope>NUCLEOTIDE SEQUENCE</scope>
    <source>
        <strain evidence="2">GSL018</strain>
    </source>
</reference>
<evidence type="ECO:0000313" key="2">
    <source>
        <dbReference type="EMBL" id="JAC65877.1"/>
    </source>
</evidence>
<feature type="non-terminal residue" evidence="2">
    <location>
        <position position="97"/>
    </location>
</feature>
<proteinExistence type="predicted"/>
<dbReference type="AlphaFoldDB" id="A0A061QYV5"/>
<sequence>GLAGAASRPSGLLRPKRPAGKGPADTTAQFPSGAASPLTLVPAAPPPSPSLSLFISARYPRPRRRRGARYPQRRGSVPYHQCFSASRWQSWFPKAVS</sequence>
<gene>
    <name evidence="2" type="ORF">TSPGSL018_15029</name>
</gene>
<feature type="region of interest" description="Disordered" evidence="1">
    <location>
        <begin position="1"/>
        <end position="54"/>
    </location>
</feature>
<organism evidence="2">
    <name type="scientific">Tetraselmis sp. GSL018</name>
    <dbReference type="NCBI Taxonomy" id="582737"/>
    <lineage>
        <taxon>Eukaryota</taxon>
        <taxon>Viridiplantae</taxon>
        <taxon>Chlorophyta</taxon>
        <taxon>core chlorophytes</taxon>
        <taxon>Chlorodendrophyceae</taxon>
        <taxon>Chlorodendrales</taxon>
        <taxon>Chlorodendraceae</taxon>
        <taxon>Tetraselmis</taxon>
    </lineage>
</organism>
<dbReference type="EMBL" id="GBEZ01020824">
    <property type="protein sequence ID" value="JAC65877.1"/>
    <property type="molecule type" value="Transcribed_RNA"/>
</dbReference>
<protein>
    <submittedName>
        <fullName evidence="2">Uncharacterized protein</fullName>
    </submittedName>
</protein>
<name>A0A061QYV5_9CHLO</name>
<feature type="non-terminal residue" evidence="2">
    <location>
        <position position="1"/>
    </location>
</feature>